<evidence type="ECO:0000313" key="2">
    <source>
        <dbReference type="Proteomes" id="UP001565283"/>
    </source>
</evidence>
<evidence type="ECO:0008006" key="3">
    <source>
        <dbReference type="Google" id="ProtNLM"/>
    </source>
</evidence>
<protein>
    <recommendedName>
        <fullName evidence="3">Transposase</fullName>
    </recommendedName>
</protein>
<comment type="caution">
    <text evidence="1">The sequence shown here is derived from an EMBL/GenBank/DDBJ whole genome shotgun (WGS) entry which is preliminary data.</text>
</comment>
<organism evidence="1 2">
    <name type="scientific">Lactococcus ileimucosae</name>
    <dbReference type="NCBI Taxonomy" id="2941329"/>
    <lineage>
        <taxon>Bacteria</taxon>
        <taxon>Bacillati</taxon>
        <taxon>Bacillota</taxon>
        <taxon>Bacilli</taxon>
        <taxon>Lactobacillales</taxon>
        <taxon>Streptococcaceae</taxon>
        <taxon>Lactococcus</taxon>
    </lineage>
</organism>
<keyword evidence="2" id="KW-1185">Reference proteome</keyword>
<dbReference type="EMBL" id="JBCLSH010000008">
    <property type="protein sequence ID" value="MEY8443327.1"/>
    <property type="molecule type" value="Genomic_DNA"/>
</dbReference>
<name>A0ABV4D198_9LACT</name>
<proteinExistence type="predicted"/>
<reference evidence="1 2" key="1">
    <citation type="submission" date="2024-03" db="EMBL/GenBank/DDBJ databases">
        <title>Mouse gut bacterial collection (mGBC) of GemPharmatech.</title>
        <authorList>
            <person name="He Y."/>
            <person name="Dong L."/>
            <person name="Wu D."/>
            <person name="Gao X."/>
            <person name="Lin Z."/>
        </authorList>
    </citation>
    <scope>NUCLEOTIDE SEQUENCE [LARGE SCALE GENOMIC DNA]</scope>
    <source>
        <strain evidence="1 2">61-15</strain>
    </source>
</reference>
<dbReference type="Proteomes" id="UP001565283">
    <property type="component" value="Unassembled WGS sequence"/>
</dbReference>
<accession>A0ABV4D198</accession>
<gene>
    <name evidence="1" type="ORF">AALA52_03585</name>
</gene>
<dbReference type="RefSeq" id="WP_369948042.1">
    <property type="nucleotide sequence ID" value="NZ_JBCLSH010000008.1"/>
</dbReference>
<evidence type="ECO:0000313" key="1">
    <source>
        <dbReference type="EMBL" id="MEY8443327.1"/>
    </source>
</evidence>
<sequence>MAKSEELELQLERDYHIFELGKMAGERSSQRKLQELDEKARRITLGYQEELSHLQIENLKLKQKLKKLGEIA</sequence>